<evidence type="ECO:0000256" key="4">
    <source>
        <dbReference type="ARBA" id="ARBA00022475"/>
    </source>
</evidence>
<keyword evidence="2" id="KW-0813">Transport</keyword>
<evidence type="ECO:0000256" key="1">
    <source>
        <dbReference type="ARBA" id="ARBA00004651"/>
    </source>
</evidence>
<feature type="transmembrane region" description="Helical" evidence="9">
    <location>
        <begin position="149"/>
        <end position="177"/>
    </location>
</feature>
<dbReference type="InterPro" id="IPR052180">
    <property type="entry name" value="NhaC_Na-H+_Antiporter"/>
</dbReference>
<evidence type="ECO:0000259" key="10">
    <source>
        <dbReference type="Pfam" id="PF03553"/>
    </source>
</evidence>
<evidence type="ECO:0000256" key="9">
    <source>
        <dbReference type="SAM" id="Phobius"/>
    </source>
</evidence>
<feature type="transmembrane region" description="Helical" evidence="9">
    <location>
        <begin position="51"/>
        <end position="69"/>
    </location>
</feature>
<feature type="transmembrane region" description="Helical" evidence="9">
    <location>
        <begin position="24"/>
        <end position="44"/>
    </location>
</feature>
<keyword evidence="4" id="KW-1003">Cell membrane</keyword>
<evidence type="ECO:0000256" key="8">
    <source>
        <dbReference type="ARBA" id="ARBA00038435"/>
    </source>
</evidence>
<feature type="transmembrane region" description="Helical" evidence="9">
    <location>
        <begin position="364"/>
        <end position="382"/>
    </location>
</feature>
<dbReference type="InterPro" id="IPR004770">
    <property type="entry name" value="Na/H_antiport_NhaC"/>
</dbReference>
<protein>
    <submittedName>
        <fullName evidence="11">Malate-2H(+)/Na(+)-lactate antiporter</fullName>
    </submittedName>
</protein>
<feature type="transmembrane region" description="Helical" evidence="9">
    <location>
        <begin position="89"/>
        <end position="116"/>
    </location>
</feature>
<feature type="transmembrane region" description="Helical" evidence="9">
    <location>
        <begin position="123"/>
        <end position="143"/>
    </location>
</feature>
<feature type="transmembrane region" description="Helical" evidence="9">
    <location>
        <begin position="249"/>
        <end position="268"/>
    </location>
</feature>
<name>A0A2Z4ACY9_9BACT</name>
<dbReference type="Pfam" id="PF03553">
    <property type="entry name" value="Na_H_antiporter"/>
    <property type="match status" value="1"/>
</dbReference>
<accession>A0A2Z4ACY9</accession>
<dbReference type="EMBL" id="CP029803">
    <property type="protein sequence ID" value="AWT59821.1"/>
    <property type="molecule type" value="Genomic_DNA"/>
</dbReference>
<sequence length="479" mass="50018">MALPCRVISATHSNGRGAKPQPNFWQALSPVIVLIGSLALNVQLYGGEPHIPLIIGTAAASVVGVFIGYRWTDLEEGMVSGIAIALKAILILLIVGLLIATWIAGGVVPLLIYYGLKILSPSIFLVATCIICSIVSLATGSSWTTAGTVGVALMAVGQGLGIPLPMVAGAIVSGAYFGDKMSPLSDTTNLSPAVSGSEIFEHIRHMMYTTIPGFCIALILYAGLGLYNAPATSSSSNLSSLLTTLETHYNLSPILLTAPFLILILVIYKVPAIPALLAGSVLGGVLACVFQGQGIGDILGSAKNGFVSQTGNEQVDNLLTRGGIQGMLNTIALVLCAMSFGGIMEKTGMLRTLASSILETAKSAGSLVFATVLSCLGMNAIAPDQYLALIVPGRMYRGAFRNANLHPKNLSRCLEDAGTLTSPLIAYNTCGAYMSKVLGVSAGEYFLFAFLNLLTPLISVLYGFTGWTIKPLGKKEIKD</sequence>
<dbReference type="GO" id="GO:0005886">
    <property type="term" value="C:plasma membrane"/>
    <property type="evidence" value="ECO:0007669"/>
    <property type="project" value="UniProtKB-SubCell"/>
</dbReference>
<dbReference type="PANTHER" id="PTHR33451:SF3">
    <property type="entry name" value="MALATE-2H(+)_NA(+)-LACTATE ANTIPORTER"/>
    <property type="match status" value="1"/>
</dbReference>
<keyword evidence="3" id="KW-0050">Antiport</keyword>
<dbReference type="PANTHER" id="PTHR33451">
    <property type="entry name" value="MALATE-2H(+)/NA(+)-LACTATE ANTIPORTER"/>
    <property type="match status" value="1"/>
</dbReference>
<comment type="similarity">
    <text evidence="8">Belongs to the NhaC Na(+)/H(+) (TC 2.A.35) antiporter family.</text>
</comment>
<gene>
    <name evidence="11" type="primary">mleN_1</name>
    <name evidence="11" type="ORF">DF168_01016</name>
</gene>
<dbReference type="InterPro" id="IPR018461">
    <property type="entry name" value="Na/H_Antiport_NhaC-like_C"/>
</dbReference>
<keyword evidence="5 9" id="KW-0812">Transmembrane</keyword>
<evidence type="ECO:0000256" key="2">
    <source>
        <dbReference type="ARBA" id="ARBA00022448"/>
    </source>
</evidence>
<evidence type="ECO:0000313" key="11">
    <source>
        <dbReference type="EMBL" id="AWT59821.1"/>
    </source>
</evidence>
<comment type="subcellular location">
    <subcellularLocation>
        <location evidence="1">Cell membrane</location>
        <topology evidence="1">Multi-pass membrane protein</topology>
    </subcellularLocation>
</comment>
<organism evidence="11 12">
    <name type="scientific">Candidatus Moanibacter tarae</name>
    <dbReference type="NCBI Taxonomy" id="2200854"/>
    <lineage>
        <taxon>Bacteria</taxon>
        <taxon>Pseudomonadati</taxon>
        <taxon>Verrucomicrobiota</taxon>
        <taxon>Opitutia</taxon>
        <taxon>Puniceicoccales</taxon>
        <taxon>Puniceicoccales incertae sedis</taxon>
        <taxon>Candidatus Moanibacter</taxon>
    </lineage>
</organism>
<evidence type="ECO:0000313" key="12">
    <source>
        <dbReference type="Proteomes" id="UP000247465"/>
    </source>
</evidence>
<keyword evidence="6 9" id="KW-1133">Transmembrane helix</keyword>
<dbReference type="KEGG" id="mtar:DF168_01016"/>
<evidence type="ECO:0000256" key="6">
    <source>
        <dbReference type="ARBA" id="ARBA00022989"/>
    </source>
</evidence>
<reference evidence="11 12" key="1">
    <citation type="submission" date="2018-06" db="EMBL/GenBank/DDBJ databases">
        <title>Draft Genome Sequence of a Novel Marine Bacterium Related to the Verrucomicrobia.</title>
        <authorList>
            <person name="Vosseberg J."/>
            <person name="Martijn J."/>
            <person name="Ettema T.J.G."/>
        </authorList>
    </citation>
    <scope>NUCLEOTIDE SEQUENCE [LARGE SCALE GENOMIC DNA]</scope>
    <source>
        <strain evidence="11">TARA_B100001123</strain>
    </source>
</reference>
<keyword evidence="7 9" id="KW-0472">Membrane</keyword>
<feature type="transmembrane region" description="Helical" evidence="9">
    <location>
        <begin position="207"/>
        <end position="229"/>
    </location>
</feature>
<evidence type="ECO:0000256" key="7">
    <source>
        <dbReference type="ARBA" id="ARBA00023136"/>
    </source>
</evidence>
<dbReference type="GO" id="GO:0015297">
    <property type="term" value="F:antiporter activity"/>
    <property type="evidence" value="ECO:0007669"/>
    <property type="project" value="UniProtKB-KW"/>
</dbReference>
<dbReference type="NCBIfam" id="TIGR00931">
    <property type="entry name" value="antiport_nhaC"/>
    <property type="match status" value="1"/>
</dbReference>
<feature type="domain" description="Na+/H+ antiporter NhaC-like C-terminal" evidence="10">
    <location>
        <begin position="174"/>
        <end position="467"/>
    </location>
</feature>
<evidence type="ECO:0000256" key="5">
    <source>
        <dbReference type="ARBA" id="ARBA00022692"/>
    </source>
</evidence>
<feature type="transmembrane region" description="Helical" evidence="9">
    <location>
        <begin position="445"/>
        <end position="469"/>
    </location>
</feature>
<evidence type="ECO:0000256" key="3">
    <source>
        <dbReference type="ARBA" id="ARBA00022449"/>
    </source>
</evidence>
<feature type="transmembrane region" description="Helical" evidence="9">
    <location>
        <begin position="324"/>
        <end position="343"/>
    </location>
</feature>
<dbReference type="AlphaFoldDB" id="A0A2Z4ACY9"/>
<dbReference type="Proteomes" id="UP000247465">
    <property type="component" value="Chromosome"/>
</dbReference>
<feature type="transmembrane region" description="Helical" evidence="9">
    <location>
        <begin position="275"/>
        <end position="295"/>
    </location>
</feature>
<proteinExistence type="inferred from homology"/>